<reference evidence="2" key="1">
    <citation type="submission" date="2023-03" db="EMBL/GenBank/DDBJ databases">
        <title>Massive genome expansion in bonnet fungi (Mycena s.s.) driven by repeated elements and novel gene families across ecological guilds.</title>
        <authorList>
            <consortium name="Lawrence Berkeley National Laboratory"/>
            <person name="Harder C.B."/>
            <person name="Miyauchi S."/>
            <person name="Viragh M."/>
            <person name="Kuo A."/>
            <person name="Thoen E."/>
            <person name="Andreopoulos B."/>
            <person name="Lu D."/>
            <person name="Skrede I."/>
            <person name="Drula E."/>
            <person name="Henrissat B."/>
            <person name="Morin E."/>
            <person name="Kohler A."/>
            <person name="Barry K."/>
            <person name="LaButti K."/>
            <person name="Morin E."/>
            <person name="Salamov A."/>
            <person name="Lipzen A."/>
            <person name="Mereny Z."/>
            <person name="Hegedus B."/>
            <person name="Baldrian P."/>
            <person name="Stursova M."/>
            <person name="Weitz H."/>
            <person name="Taylor A."/>
            <person name="Grigoriev I.V."/>
            <person name="Nagy L.G."/>
            <person name="Martin F."/>
            <person name="Kauserud H."/>
        </authorList>
    </citation>
    <scope>NUCLEOTIDE SEQUENCE</scope>
    <source>
        <strain evidence="2">CBHHK002</strain>
    </source>
</reference>
<dbReference type="InterPro" id="IPR041078">
    <property type="entry name" value="Plavaka"/>
</dbReference>
<dbReference type="Pfam" id="PF18759">
    <property type="entry name" value="Plavaka"/>
    <property type="match status" value="1"/>
</dbReference>
<evidence type="ECO:0000313" key="3">
    <source>
        <dbReference type="Proteomes" id="UP001218218"/>
    </source>
</evidence>
<dbReference type="Proteomes" id="UP001218218">
    <property type="component" value="Unassembled WGS sequence"/>
</dbReference>
<accession>A0AAD6ZSI9</accession>
<feature type="region of interest" description="Disordered" evidence="1">
    <location>
        <begin position="716"/>
        <end position="742"/>
    </location>
</feature>
<comment type="caution">
    <text evidence="2">The sequence shown here is derived from an EMBL/GenBank/DDBJ whole genome shotgun (WGS) entry which is preliminary data.</text>
</comment>
<name>A0AAD6ZSI9_9AGAR</name>
<organism evidence="2 3">
    <name type="scientific">Mycena albidolilacea</name>
    <dbReference type="NCBI Taxonomy" id="1033008"/>
    <lineage>
        <taxon>Eukaryota</taxon>
        <taxon>Fungi</taxon>
        <taxon>Dikarya</taxon>
        <taxon>Basidiomycota</taxon>
        <taxon>Agaricomycotina</taxon>
        <taxon>Agaricomycetes</taxon>
        <taxon>Agaricomycetidae</taxon>
        <taxon>Agaricales</taxon>
        <taxon>Marasmiineae</taxon>
        <taxon>Mycenaceae</taxon>
        <taxon>Mycena</taxon>
    </lineage>
</organism>
<sequence>MLVTSRLEADNFKGISLAIITLLPDFGYLSDLEDSVAESEYEDGFDPDLDDPVARDNEAAAQAQFGEGWEPARVQIIGGDMNMEDSSAPVHAPPSRETRTIAEDHFHPATRGCKVSWWPSSAPLQARSSMAPHWAKSENVYAPFTSKMDWEVGRWAKLRGSGSTAFTELLKIPGVQEALGLSYGTSAQLNKIIDTLPGRPKFERSETIRLYHNMHTGNGGGVHRTAYPVYMTIGNIPKEIRRKSSRRAYVLLAYLPTSKLEHIKNQASRRRTLANLFHACLSYITAPLIQAGVKGLPMASGDGVIRRAHPIVACYIGDYPEQLLVACVKTGWCPTCDCEHGNLGDSNKFPLRNLENILAALDTLDDGGTIYSEACRDAGIKPLYQGIIKHLIKWLKECYGEAELDARCRRLPPNHNIRLFMKGISKLNRVTGREHAQISRFLLGIIIDIRLPDGRSPIRLVQAVRAILDFVYLAQYPLHSTETLDLLEDARNRFHENKSIFVDLGIRGDFNLPKLHSWAHYGMNIQLYGSSDNYNTEYTERLHIDLAKDAYRSTNMKNEFPQMTLWLERKEKIIRHDQFIHWQLRGCPPPPVIKNLRPGIIYNRKLSMAKNPTCKAVKFTTLETAYGATFFRDALSRYILQLSDPALSRAQIERESASLEVPFNAIPVFQNIKFTTSDPYGTGGPTESIVDSIHVHPTKTLANGSQIPARFDTALVNTGDGGKTGTDGNSTPSLNDNVVSDI</sequence>
<dbReference type="EMBL" id="JARIHO010000030">
    <property type="protein sequence ID" value="KAJ7337024.1"/>
    <property type="molecule type" value="Genomic_DNA"/>
</dbReference>
<dbReference type="AlphaFoldDB" id="A0AAD6ZSI9"/>
<keyword evidence="3" id="KW-1185">Reference proteome</keyword>
<feature type="compositionally biased region" description="Polar residues" evidence="1">
    <location>
        <begin position="729"/>
        <end position="742"/>
    </location>
</feature>
<evidence type="ECO:0000256" key="1">
    <source>
        <dbReference type="SAM" id="MobiDB-lite"/>
    </source>
</evidence>
<proteinExistence type="predicted"/>
<gene>
    <name evidence="2" type="ORF">DFH08DRAFT_1018235</name>
</gene>
<protein>
    <submittedName>
        <fullName evidence="2">Uncharacterized protein</fullName>
    </submittedName>
</protein>
<evidence type="ECO:0000313" key="2">
    <source>
        <dbReference type="EMBL" id="KAJ7337024.1"/>
    </source>
</evidence>